<name>A0A1C3EPA0_9PLAN</name>
<sequence>MTRYHWFVLLVAALGWLFDCLDQQLFILARPAAMKELVVLPEGADAAAIKAARDFGGNISTSIFIAGWATGGLFFGMLGDRWGRAKTMLVTILLYSLFTGLSALAVGVWDFAFYRFLTGLGVGGEFAVGVALVAEVMPSNARPYTLGLLQALSAVGNVSAALINLSLGLAEEQGLPYSPWRIMFLIGAIPALLAIVVRRYLKEPEQWKSASHDSEGKKVELGSYRALFQDAKWRKHALLGLVLGCSGVVGLWSVGFYTTDLIREVQAADVRKAVRDEFVAIHGDEKMNLVDPAPVKDAPATPIELSSELVELKSKFESAVSGRQNRWPSYVSIMLNIGAFFGMFGFGALSQKIGRKPTFALALTAAFISTVTVCLFLREFWQIFVFVPIMGFCQLSLFAGYAIYFPELFPTRLRSTGTSFCYNVGRFVAALGPLGRVYLDMMYQGQADASRYTGATMCFVFLIGLVVLPFLPETKGKPLPE</sequence>
<keyword evidence="4 5" id="KW-0472">Membrane</keyword>
<evidence type="ECO:0000313" key="7">
    <source>
        <dbReference type="EMBL" id="ODA35042.1"/>
    </source>
</evidence>
<evidence type="ECO:0000256" key="5">
    <source>
        <dbReference type="SAM" id="Phobius"/>
    </source>
</evidence>
<dbReference type="SUPFAM" id="SSF103473">
    <property type="entry name" value="MFS general substrate transporter"/>
    <property type="match status" value="1"/>
</dbReference>
<keyword evidence="2 5" id="KW-0812">Transmembrane</keyword>
<comment type="caution">
    <text evidence="7">The sequence shown here is derived from an EMBL/GenBank/DDBJ whole genome shotgun (WGS) entry which is preliminary data.</text>
</comment>
<keyword evidence="3 5" id="KW-1133">Transmembrane helix</keyword>
<feature type="transmembrane region" description="Helical" evidence="5">
    <location>
        <begin position="237"/>
        <end position="257"/>
    </location>
</feature>
<evidence type="ECO:0000256" key="2">
    <source>
        <dbReference type="ARBA" id="ARBA00022692"/>
    </source>
</evidence>
<dbReference type="PROSITE" id="PS00217">
    <property type="entry name" value="SUGAR_TRANSPORT_2"/>
    <property type="match status" value="1"/>
</dbReference>
<dbReference type="OrthoDB" id="9787026at2"/>
<dbReference type="Gene3D" id="1.20.1250.20">
    <property type="entry name" value="MFS general substrate transporter like domains"/>
    <property type="match status" value="2"/>
</dbReference>
<feature type="transmembrane region" description="Helical" evidence="5">
    <location>
        <begin position="146"/>
        <end position="170"/>
    </location>
</feature>
<dbReference type="Pfam" id="PF07690">
    <property type="entry name" value="MFS_1"/>
    <property type="match status" value="2"/>
</dbReference>
<dbReference type="AlphaFoldDB" id="A0A1C3EPA0"/>
<feature type="transmembrane region" description="Helical" evidence="5">
    <location>
        <begin position="384"/>
        <end position="405"/>
    </location>
</feature>
<feature type="transmembrane region" description="Helical" evidence="5">
    <location>
        <begin position="452"/>
        <end position="471"/>
    </location>
</feature>
<protein>
    <submittedName>
        <fullName evidence="7">MFS transporter</fullName>
    </submittedName>
</protein>
<dbReference type="GO" id="GO:0005886">
    <property type="term" value="C:plasma membrane"/>
    <property type="evidence" value="ECO:0007669"/>
    <property type="project" value="TreeGrafter"/>
</dbReference>
<feature type="transmembrane region" description="Helical" evidence="5">
    <location>
        <begin position="327"/>
        <end position="347"/>
    </location>
</feature>
<feature type="transmembrane region" description="Helical" evidence="5">
    <location>
        <begin position="87"/>
        <end position="106"/>
    </location>
</feature>
<feature type="transmembrane region" description="Helical" evidence="5">
    <location>
        <begin position="359"/>
        <end position="378"/>
    </location>
</feature>
<feature type="domain" description="Major facilitator superfamily (MFS) profile" evidence="6">
    <location>
        <begin position="8"/>
        <end position="475"/>
    </location>
</feature>
<comment type="subcellular location">
    <subcellularLocation>
        <location evidence="1">Membrane</location>
        <topology evidence="1">Multi-pass membrane protein</topology>
    </subcellularLocation>
</comment>
<organism evidence="7 8">
    <name type="scientific">Planctopirus hydrillae</name>
    <dbReference type="NCBI Taxonomy" id="1841610"/>
    <lineage>
        <taxon>Bacteria</taxon>
        <taxon>Pseudomonadati</taxon>
        <taxon>Planctomycetota</taxon>
        <taxon>Planctomycetia</taxon>
        <taxon>Planctomycetales</taxon>
        <taxon>Planctomycetaceae</taxon>
        <taxon>Planctopirus</taxon>
    </lineage>
</organism>
<feature type="transmembrane region" description="Helical" evidence="5">
    <location>
        <begin position="182"/>
        <end position="201"/>
    </location>
</feature>
<dbReference type="Proteomes" id="UP000094828">
    <property type="component" value="Unassembled WGS sequence"/>
</dbReference>
<evidence type="ECO:0000313" key="8">
    <source>
        <dbReference type="Proteomes" id="UP000094828"/>
    </source>
</evidence>
<reference evidence="7 8" key="1">
    <citation type="submission" date="2016-05" db="EMBL/GenBank/DDBJ databases">
        <title>Genomic and physiological characterization of Planctopirus sp. isolated from fresh water lake.</title>
        <authorList>
            <person name="Subhash Y."/>
            <person name="Ramana C."/>
        </authorList>
    </citation>
    <scope>NUCLEOTIDE SEQUENCE [LARGE SCALE GENOMIC DNA]</scope>
    <source>
        <strain evidence="7 8">JC280</strain>
    </source>
</reference>
<feature type="transmembrane region" description="Helical" evidence="5">
    <location>
        <begin position="55"/>
        <end position="75"/>
    </location>
</feature>
<dbReference type="GO" id="GO:0046943">
    <property type="term" value="F:carboxylic acid transmembrane transporter activity"/>
    <property type="evidence" value="ECO:0007669"/>
    <property type="project" value="TreeGrafter"/>
</dbReference>
<accession>A0A1C3EPA0</accession>
<dbReference type="EMBL" id="LYDR01000039">
    <property type="protein sequence ID" value="ODA35042.1"/>
    <property type="molecule type" value="Genomic_DNA"/>
</dbReference>
<dbReference type="InterPro" id="IPR020846">
    <property type="entry name" value="MFS_dom"/>
</dbReference>
<evidence type="ECO:0000256" key="3">
    <source>
        <dbReference type="ARBA" id="ARBA00022989"/>
    </source>
</evidence>
<gene>
    <name evidence="7" type="ORF">A6X21_04605</name>
</gene>
<dbReference type="InterPro" id="IPR036259">
    <property type="entry name" value="MFS_trans_sf"/>
</dbReference>
<feature type="transmembrane region" description="Helical" evidence="5">
    <location>
        <begin position="112"/>
        <end position="134"/>
    </location>
</feature>
<proteinExistence type="predicted"/>
<evidence type="ECO:0000256" key="1">
    <source>
        <dbReference type="ARBA" id="ARBA00004141"/>
    </source>
</evidence>
<dbReference type="PANTHER" id="PTHR23508">
    <property type="entry name" value="CARBOXYLIC ACID TRANSPORTER PROTEIN HOMOLOG"/>
    <property type="match status" value="1"/>
</dbReference>
<dbReference type="STRING" id="1841610.A6X21_04605"/>
<dbReference type="PANTHER" id="PTHR23508:SF10">
    <property type="entry name" value="CARBOXYLIC ACID TRANSPORTER PROTEIN HOMOLOG"/>
    <property type="match status" value="1"/>
</dbReference>
<evidence type="ECO:0000256" key="4">
    <source>
        <dbReference type="ARBA" id="ARBA00023136"/>
    </source>
</evidence>
<evidence type="ECO:0000259" key="6">
    <source>
        <dbReference type="PROSITE" id="PS50850"/>
    </source>
</evidence>
<dbReference type="PROSITE" id="PS50850">
    <property type="entry name" value="MFS"/>
    <property type="match status" value="1"/>
</dbReference>
<dbReference type="InterPro" id="IPR005829">
    <property type="entry name" value="Sugar_transporter_CS"/>
</dbReference>
<dbReference type="InterPro" id="IPR011701">
    <property type="entry name" value="MFS"/>
</dbReference>
<keyword evidence="8" id="KW-1185">Reference proteome</keyword>